<accession>A0A9Q1M0Q5</accession>
<dbReference type="Proteomes" id="UP001152561">
    <property type="component" value="Unassembled WGS sequence"/>
</dbReference>
<keyword evidence="1" id="KW-0862">Zinc</keyword>
<name>A0A9Q1M0Q5_9SOLA</name>
<dbReference type="GO" id="GO:0008270">
    <property type="term" value="F:zinc ion binding"/>
    <property type="evidence" value="ECO:0007669"/>
    <property type="project" value="UniProtKB-KW"/>
</dbReference>
<proteinExistence type="predicted"/>
<protein>
    <recommendedName>
        <fullName evidence="3">RING-type domain-containing protein</fullName>
    </recommendedName>
</protein>
<dbReference type="PANTHER" id="PTHR31150">
    <property type="entry name" value="EXPRESSED PROTEIN"/>
    <property type="match status" value="1"/>
</dbReference>
<evidence type="ECO:0000256" key="1">
    <source>
        <dbReference type="PROSITE-ProRule" id="PRU00175"/>
    </source>
</evidence>
<dbReference type="InterPro" id="IPR013083">
    <property type="entry name" value="Znf_RING/FYVE/PHD"/>
</dbReference>
<evidence type="ECO:0000313" key="5">
    <source>
        <dbReference type="Proteomes" id="UP001152561"/>
    </source>
</evidence>
<dbReference type="AlphaFoldDB" id="A0A9Q1M0Q5"/>
<reference evidence="5" key="1">
    <citation type="journal article" date="2023" name="Proc. Natl. Acad. Sci. U.S.A.">
        <title>Genomic and structural basis for evolution of tropane alkaloid biosynthesis.</title>
        <authorList>
            <person name="Wanga Y.-J."/>
            <person name="Taina T."/>
            <person name="Yua J.-Y."/>
            <person name="Lia J."/>
            <person name="Xua B."/>
            <person name="Chenc J."/>
            <person name="D'Auriad J.C."/>
            <person name="Huanga J.-P."/>
            <person name="Huanga S.-X."/>
        </authorList>
    </citation>
    <scope>NUCLEOTIDE SEQUENCE [LARGE SCALE GENOMIC DNA]</scope>
    <source>
        <strain evidence="5">cv. KIB-2019</strain>
    </source>
</reference>
<organism evidence="4 5">
    <name type="scientific">Anisodus acutangulus</name>
    <dbReference type="NCBI Taxonomy" id="402998"/>
    <lineage>
        <taxon>Eukaryota</taxon>
        <taxon>Viridiplantae</taxon>
        <taxon>Streptophyta</taxon>
        <taxon>Embryophyta</taxon>
        <taxon>Tracheophyta</taxon>
        <taxon>Spermatophyta</taxon>
        <taxon>Magnoliopsida</taxon>
        <taxon>eudicotyledons</taxon>
        <taxon>Gunneridae</taxon>
        <taxon>Pentapetalae</taxon>
        <taxon>asterids</taxon>
        <taxon>lamiids</taxon>
        <taxon>Solanales</taxon>
        <taxon>Solanaceae</taxon>
        <taxon>Solanoideae</taxon>
        <taxon>Hyoscyameae</taxon>
        <taxon>Anisodus</taxon>
    </lineage>
</organism>
<sequence>MGRVMKTTTTGGRSVDNNILLSIFSLFTPLKFPNHQHQQFKHLLVIIKLAKDNIVINTSCMWPHESNAASGEWSMGPHEPYWRTNSSFSPAPSRWDFRLQPEALSFGSNDGAQLYGSSASSNSRESRSWLRGNQLANHHYLISDGVGAYYSSPSDISPAQQWTPPAIQEINVDDYGTSTRDAIMRPFSFSPTMDGTSIARDGRGSTSSRSDSSDCDSITKSHSSYRSFPSRRFFTSKLIHPLSFPTETTPRREAIDSLAAGFLELDASTPQRDKHRLSSASGSLDLTEASESFQSDFLSKPSDRFRCGLCERFLSQRSPWSSRRIVRSGDMPVAGVLSCRHVFHAECLEQATPKSCKSDPPCPLCAKLEEGSSPEHRVFSKFFPRLKTFSEEGPSKPWGCAHSGDCVEGALHAQSGGSMLSLNKNRIKKNLSLKGNSGKEFPGKLRKTNTFSSQLFIGSVDHAMVGSSKAHQQVPG</sequence>
<dbReference type="OrthoDB" id="416496at2759"/>
<evidence type="ECO:0000313" key="4">
    <source>
        <dbReference type="EMBL" id="KAJ8547950.1"/>
    </source>
</evidence>
<dbReference type="PANTHER" id="PTHR31150:SF23">
    <property type="entry name" value="MANDELONITRILE LYASE-RELATED"/>
    <property type="match status" value="1"/>
</dbReference>
<keyword evidence="1" id="KW-0863">Zinc-finger</keyword>
<keyword evidence="5" id="KW-1185">Reference proteome</keyword>
<gene>
    <name evidence="4" type="ORF">K7X08_021186</name>
</gene>
<evidence type="ECO:0000259" key="3">
    <source>
        <dbReference type="PROSITE" id="PS50089"/>
    </source>
</evidence>
<evidence type="ECO:0000256" key="2">
    <source>
        <dbReference type="SAM" id="MobiDB-lite"/>
    </source>
</evidence>
<dbReference type="SUPFAM" id="SSF57850">
    <property type="entry name" value="RING/U-box"/>
    <property type="match status" value="1"/>
</dbReference>
<dbReference type="Gene3D" id="3.30.40.10">
    <property type="entry name" value="Zinc/RING finger domain, C3HC4 (zinc finger)"/>
    <property type="match status" value="1"/>
</dbReference>
<feature type="domain" description="RING-type" evidence="3">
    <location>
        <begin position="307"/>
        <end position="365"/>
    </location>
</feature>
<dbReference type="InterPro" id="IPR001841">
    <property type="entry name" value="Znf_RING"/>
</dbReference>
<dbReference type="EMBL" id="JAJAGQ010000012">
    <property type="protein sequence ID" value="KAJ8547950.1"/>
    <property type="molecule type" value="Genomic_DNA"/>
</dbReference>
<comment type="caution">
    <text evidence="4">The sequence shown here is derived from an EMBL/GenBank/DDBJ whole genome shotgun (WGS) entry which is preliminary data.</text>
</comment>
<dbReference type="PROSITE" id="PS50089">
    <property type="entry name" value="ZF_RING_2"/>
    <property type="match status" value="1"/>
</dbReference>
<keyword evidence="1" id="KW-0479">Metal-binding</keyword>
<feature type="region of interest" description="Disordered" evidence="2">
    <location>
        <begin position="187"/>
        <end position="224"/>
    </location>
</feature>